<sequence>MMDALIYPVMITPLMAEDGGGFAATVPALPGCRSDGETPEEALRNVREAIDAWIAMARELGHVVP</sequence>
<dbReference type="Proteomes" id="UP000469949">
    <property type="component" value="Unassembled WGS sequence"/>
</dbReference>
<proteinExistence type="predicted"/>
<evidence type="ECO:0000313" key="3">
    <source>
        <dbReference type="Proteomes" id="UP000469949"/>
    </source>
</evidence>
<dbReference type="RefSeq" id="WP_141950924.1">
    <property type="nucleotide sequence ID" value="NZ_CP039546.1"/>
</dbReference>
<evidence type="ECO:0000313" key="2">
    <source>
        <dbReference type="EMBL" id="KAB7785872.1"/>
    </source>
</evidence>
<organism evidence="2 3">
    <name type="scientific">Methylorubrum populi</name>
    <dbReference type="NCBI Taxonomy" id="223967"/>
    <lineage>
        <taxon>Bacteria</taxon>
        <taxon>Pseudomonadati</taxon>
        <taxon>Pseudomonadota</taxon>
        <taxon>Alphaproteobacteria</taxon>
        <taxon>Hyphomicrobiales</taxon>
        <taxon>Methylobacteriaceae</taxon>
        <taxon>Methylorubrum</taxon>
    </lineage>
</organism>
<name>A0A514KKZ1_9HYPH</name>
<comment type="caution">
    <text evidence="2">The sequence shown here is derived from an EMBL/GenBank/DDBJ whole genome shotgun (WGS) entry which is preliminary data.</text>
</comment>
<reference evidence="2 3" key="1">
    <citation type="submission" date="2019-10" db="EMBL/GenBank/DDBJ databases">
        <title>Draft Genome Sequence of the Caffeine Degrading Methylotroph Methylorubrum populi PINKEL.</title>
        <authorList>
            <person name="Dawson S.C."/>
            <person name="Zhang X."/>
            <person name="Wright M.E."/>
            <person name="Sharma G."/>
            <person name="Langner J.T."/>
            <person name="Ditty J.L."/>
            <person name="Subuyuj G.A."/>
        </authorList>
    </citation>
    <scope>NUCLEOTIDE SEQUENCE [LARGE SCALE GENOMIC DNA]</scope>
    <source>
        <strain evidence="2 3">Pinkel</strain>
    </source>
</reference>
<dbReference type="EMBL" id="WEKV01000008">
    <property type="protein sequence ID" value="KAB7785872.1"/>
    <property type="molecule type" value="Genomic_DNA"/>
</dbReference>
<dbReference type="PANTHER" id="PTHR34504:SF2">
    <property type="entry name" value="UPF0150 PROTEIN SSL0259"/>
    <property type="match status" value="1"/>
</dbReference>
<protein>
    <recommendedName>
        <fullName evidence="1">HicB-like antitoxin of toxin-antitoxin system domain-containing protein</fullName>
    </recommendedName>
</protein>
<dbReference type="Gene3D" id="3.30.160.250">
    <property type="match status" value="1"/>
</dbReference>
<dbReference type="InterPro" id="IPR051404">
    <property type="entry name" value="TA_system_antitoxin"/>
</dbReference>
<dbReference type="InterPro" id="IPR031807">
    <property type="entry name" value="HicB-like"/>
</dbReference>
<accession>A0A514KKZ1</accession>
<dbReference type="AlphaFoldDB" id="A0A514KKZ1"/>
<dbReference type="InterPro" id="IPR035069">
    <property type="entry name" value="TTHA1013/TTHA0281-like"/>
</dbReference>
<dbReference type="SUPFAM" id="SSF143100">
    <property type="entry name" value="TTHA1013/TTHA0281-like"/>
    <property type="match status" value="1"/>
</dbReference>
<evidence type="ECO:0000259" key="1">
    <source>
        <dbReference type="Pfam" id="PF15919"/>
    </source>
</evidence>
<dbReference type="Pfam" id="PF15919">
    <property type="entry name" value="HicB_lk_antitox"/>
    <property type="match status" value="1"/>
</dbReference>
<dbReference type="PANTHER" id="PTHR34504">
    <property type="entry name" value="ANTITOXIN HICB"/>
    <property type="match status" value="1"/>
</dbReference>
<gene>
    <name evidence="2" type="ORF">F8B43_1273</name>
</gene>
<feature type="domain" description="HicB-like antitoxin of toxin-antitoxin system" evidence="1">
    <location>
        <begin position="7"/>
        <end position="64"/>
    </location>
</feature>